<evidence type="ECO:0000313" key="15">
    <source>
        <dbReference type="EMBL" id="QPG57464.1"/>
    </source>
</evidence>
<feature type="domain" description="HAMP" evidence="14">
    <location>
        <begin position="194"/>
        <end position="246"/>
    </location>
</feature>
<evidence type="ECO:0000256" key="4">
    <source>
        <dbReference type="ARBA" id="ARBA00022475"/>
    </source>
</evidence>
<dbReference type="Pfam" id="PF02518">
    <property type="entry name" value="HATPase_c"/>
    <property type="match status" value="1"/>
</dbReference>
<name>A0ABX6V4G7_9GAMM</name>
<dbReference type="InterPro" id="IPR003661">
    <property type="entry name" value="HisK_dim/P_dom"/>
</dbReference>
<dbReference type="InterPro" id="IPR033463">
    <property type="entry name" value="sCache_3"/>
</dbReference>
<accession>A0ABX6V4G7</accession>
<dbReference type="InterPro" id="IPR029151">
    <property type="entry name" value="Sensor-like_sf"/>
</dbReference>
<keyword evidence="6" id="KW-0808">Transferase</keyword>
<dbReference type="PROSITE" id="PS50109">
    <property type="entry name" value="HIS_KIN"/>
    <property type="match status" value="1"/>
</dbReference>
<keyword evidence="11" id="KW-0175">Coiled coil</keyword>
<keyword evidence="5" id="KW-0597">Phosphoprotein</keyword>
<feature type="transmembrane region" description="Helical" evidence="12">
    <location>
        <begin position="17"/>
        <end position="37"/>
    </location>
</feature>
<dbReference type="Proteomes" id="UP000316416">
    <property type="component" value="Chromosome"/>
</dbReference>
<feature type="transmembrane region" description="Helical" evidence="12">
    <location>
        <begin position="174"/>
        <end position="193"/>
    </location>
</feature>
<comment type="catalytic activity">
    <reaction evidence="1">
        <text>ATP + protein L-histidine = ADP + protein N-phospho-L-histidine.</text>
        <dbReference type="EC" id="2.7.13.3"/>
    </reaction>
</comment>
<dbReference type="CDD" id="cd00082">
    <property type="entry name" value="HisKA"/>
    <property type="match status" value="1"/>
</dbReference>
<dbReference type="Pfam" id="PF17203">
    <property type="entry name" value="sCache_3_2"/>
    <property type="match status" value="1"/>
</dbReference>
<evidence type="ECO:0000256" key="7">
    <source>
        <dbReference type="ARBA" id="ARBA00022692"/>
    </source>
</evidence>
<dbReference type="InterPro" id="IPR003660">
    <property type="entry name" value="HAMP_dom"/>
</dbReference>
<dbReference type="Gene3D" id="3.30.565.10">
    <property type="entry name" value="Histidine kinase-like ATPase, C-terminal domain"/>
    <property type="match status" value="1"/>
</dbReference>
<sequence length="548" mass="60970">MLLSIKQFWTKSITRQLILGMALTHACLMTIFVFDLVHRQQTFMVSQSQKQAIGLSNTLAANGVSWVLANDVVGIEEIIASQSDFPGLTYAILLDMNNRVIGFTNREKVGQYLDDPISLSLLDSPSVSKILVDNHQFIDVASPIIFNEQQIGWARVGIDRKEITNNLKLVTRNGLLYTLLAISVGVIFAYLMGRGLTQAIRTLVESTNLVERGESDVEFTLERSDELGQLSKYLDKTVKTLAMNEVSLKQNQRILESQVRDRTFKLEQANIELTAYSQRVKDEKDKLDQAYHQLKALQQQLIESEKLSALGSLVAGIAHEVNTPLGVGYTGISVLQEQLDILHKHIVDETLTAEDITEFLEHSNEIVSLISKNMQRATQLIKSFKQIAVVQTSAAHYEFSLKEIVDDCVLSLNNKLKQKSIKIDIDIDEQLRIDSEPGPFAQVISNFVMNSVIHGFEGLNTGVILIHASLTETELTIAYSDDGKGMSNENVKKVYEPFFTTKMGSGGSGLGMHVVYNIITQRFNGQINCKSTLGEGVSYNIIIPISAL</sequence>
<evidence type="ECO:0000256" key="9">
    <source>
        <dbReference type="ARBA" id="ARBA00022989"/>
    </source>
</evidence>
<dbReference type="EC" id="2.7.13.3" evidence="3"/>
<dbReference type="EMBL" id="CP045503">
    <property type="protein sequence ID" value="QPG57464.1"/>
    <property type="molecule type" value="Genomic_DNA"/>
</dbReference>
<evidence type="ECO:0000256" key="8">
    <source>
        <dbReference type="ARBA" id="ARBA00022777"/>
    </source>
</evidence>
<dbReference type="RefSeq" id="WP_142872826.1">
    <property type="nucleotide sequence ID" value="NZ_CP045503.2"/>
</dbReference>
<proteinExistence type="predicted"/>
<evidence type="ECO:0000313" key="16">
    <source>
        <dbReference type="Proteomes" id="UP000316416"/>
    </source>
</evidence>
<dbReference type="InterPro" id="IPR036097">
    <property type="entry name" value="HisK_dim/P_sf"/>
</dbReference>
<feature type="coiled-coil region" evidence="11">
    <location>
        <begin position="266"/>
        <end position="307"/>
    </location>
</feature>
<dbReference type="PANTHER" id="PTHR43065">
    <property type="entry name" value="SENSOR HISTIDINE KINASE"/>
    <property type="match status" value="1"/>
</dbReference>
<dbReference type="SMART" id="SM00387">
    <property type="entry name" value="HATPase_c"/>
    <property type="match status" value="1"/>
</dbReference>
<evidence type="ECO:0000256" key="10">
    <source>
        <dbReference type="ARBA" id="ARBA00023136"/>
    </source>
</evidence>
<organism evidence="15 16">
    <name type="scientific">Shewanella eurypsychrophilus</name>
    <dbReference type="NCBI Taxonomy" id="2593656"/>
    <lineage>
        <taxon>Bacteria</taxon>
        <taxon>Pseudomonadati</taxon>
        <taxon>Pseudomonadota</taxon>
        <taxon>Gammaproteobacteria</taxon>
        <taxon>Alteromonadales</taxon>
        <taxon>Shewanellaceae</taxon>
        <taxon>Shewanella</taxon>
    </lineage>
</organism>
<evidence type="ECO:0000256" key="11">
    <source>
        <dbReference type="SAM" id="Coils"/>
    </source>
</evidence>
<protein>
    <recommendedName>
        <fullName evidence="3">histidine kinase</fullName>
        <ecNumber evidence="3">2.7.13.3</ecNumber>
    </recommendedName>
</protein>
<keyword evidence="16" id="KW-1185">Reference proteome</keyword>
<evidence type="ECO:0000259" key="14">
    <source>
        <dbReference type="PROSITE" id="PS50885"/>
    </source>
</evidence>
<reference evidence="15" key="1">
    <citation type="submission" date="2021-07" db="EMBL/GenBank/DDBJ databases">
        <title>Shewanella sp. YLB-07 whole genome sequence.</title>
        <authorList>
            <person name="Yu L."/>
        </authorList>
    </citation>
    <scope>NUCLEOTIDE SEQUENCE</scope>
    <source>
        <strain evidence="15">YLB-08</strain>
    </source>
</reference>
<gene>
    <name evidence="15" type="ORF">FM038_008430</name>
</gene>
<dbReference type="InterPro" id="IPR004358">
    <property type="entry name" value="Sig_transdc_His_kin-like_C"/>
</dbReference>
<evidence type="ECO:0000256" key="2">
    <source>
        <dbReference type="ARBA" id="ARBA00004651"/>
    </source>
</evidence>
<keyword evidence="9 12" id="KW-1133">Transmembrane helix</keyword>
<keyword evidence="4" id="KW-1003">Cell membrane</keyword>
<evidence type="ECO:0000259" key="13">
    <source>
        <dbReference type="PROSITE" id="PS50109"/>
    </source>
</evidence>
<dbReference type="PROSITE" id="PS50885">
    <property type="entry name" value="HAMP"/>
    <property type="match status" value="1"/>
</dbReference>
<evidence type="ECO:0000256" key="6">
    <source>
        <dbReference type="ARBA" id="ARBA00022679"/>
    </source>
</evidence>
<dbReference type="Gene3D" id="1.10.287.130">
    <property type="match status" value="1"/>
</dbReference>
<dbReference type="SUPFAM" id="SSF47384">
    <property type="entry name" value="Homodimeric domain of signal transducing histidine kinase"/>
    <property type="match status" value="1"/>
</dbReference>
<evidence type="ECO:0000256" key="5">
    <source>
        <dbReference type="ARBA" id="ARBA00022553"/>
    </source>
</evidence>
<dbReference type="Gene3D" id="6.10.340.10">
    <property type="match status" value="1"/>
</dbReference>
<dbReference type="PRINTS" id="PR00344">
    <property type="entry name" value="BCTRLSENSOR"/>
</dbReference>
<dbReference type="InterPro" id="IPR036890">
    <property type="entry name" value="HATPase_C_sf"/>
</dbReference>
<evidence type="ECO:0000256" key="12">
    <source>
        <dbReference type="SAM" id="Phobius"/>
    </source>
</evidence>
<dbReference type="PANTHER" id="PTHR43065:SF47">
    <property type="match status" value="1"/>
</dbReference>
<dbReference type="SUPFAM" id="SSF55874">
    <property type="entry name" value="ATPase domain of HSP90 chaperone/DNA topoisomerase II/histidine kinase"/>
    <property type="match status" value="1"/>
</dbReference>
<comment type="subcellular location">
    <subcellularLocation>
        <location evidence="2">Cell membrane</location>
        <topology evidence="2">Multi-pass membrane protein</topology>
    </subcellularLocation>
</comment>
<evidence type="ECO:0000256" key="3">
    <source>
        <dbReference type="ARBA" id="ARBA00012438"/>
    </source>
</evidence>
<dbReference type="InterPro" id="IPR003594">
    <property type="entry name" value="HATPase_dom"/>
</dbReference>
<keyword evidence="7 12" id="KW-0812">Transmembrane</keyword>
<feature type="domain" description="Histidine kinase" evidence="13">
    <location>
        <begin position="316"/>
        <end position="547"/>
    </location>
</feature>
<keyword evidence="8" id="KW-0418">Kinase</keyword>
<dbReference type="SUPFAM" id="SSF103190">
    <property type="entry name" value="Sensory domain-like"/>
    <property type="match status" value="1"/>
</dbReference>
<keyword evidence="10 12" id="KW-0472">Membrane</keyword>
<evidence type="ECO:0000256" key="1">
    <source>
        <dbReference type="ARBA" id="ARBA00000085"/>
    </source>
</evidence>
<dbReference type="InterPro" id="IPR005467">
    <property type="entry name" value="His_kinase_dom"/>
</dbReference>